<organism evidence="1 2">
    <name type="scientific">Clostridium gelidum</name>
    <dbReference type="NCBI Taxonomy" id="704125"/>
    <lineage>
        <taxon>Bacteria</taxon>
        <taxon>Bacillati</taxon>
        <taxon>Bacillota</taxon>
        <taxon>Clostridia</taxon>
        <taxon>Eubacteriales</taxon>
        <taxon>Clostridiaceae</taxon>
        <taxon>Clostridium</taxon>
    </lineage>
</organism>
<protein>
    <submittedName>
        <fullName evidence="1">Uncharacterized protein</fullName>
    </submittedName>
</protein>
<dbReference type="EMBL" id="AP024849">
    <property type="protein sequence ID" value="BCZ45793.1"/>
    <property type="molecule type" value="Genomic_DNA"/>
</dbReference>
<name>A0ABN6IW35_9CLOT</name>
<reference evidence="2" key="1">
    <citation type="submission" date="2021-07" db="EMBL/GenBank/DDBJ databases">
        <title>Complete genome sequencing of a Clostridium isolate.</title>
        <authorList>
            <person name="Ueki A."/>
            <person name="Tonouchi A."/>
        </authorList>
    </citation>
    <scope>NUCLEOTIDE SEQUENCE [LARGE SCALE GENOMIC DNA]</scope>
    <source>
        <strain evidence="2">C5S11</strain>
    </source>
</reference>
<accession>A0ABN6IW35</accession>
<proteinExistence type="predicted"/>
<dbReference type="Proteomes" id="UP000824633">
    <property type="component" value="Chromosome"/>
</dbReference>
<gene>
    <name evidence="1" type="ORF">psyc5s11_18600</name>
</gene>
<sequence>MKNYNPYTHKKKLKYIKNLDFSRFFCFNKLINAILSYNDLFCYNKFILNRAVKFPLLEAKIIVGGFLEMKRVKI</sequence>
<keyword evidence="2" id="KW-1185">Reference proteome</keyword>
<evidence type="ECO:0000313" key="2">
    <source>
        <dbReference type="Proteomes" id="UP000824633"/>
    </source>
</evidence>
<evidence type="ECO:0000313" key="1">
    <source>
        <dbReference type="EMBL" id="BCZ45793.1"/>
    </source>
</evidence>